<dbReference type="Proteomes" id="UP000626092">
    <property type="component" value="Unassembled WGS sequence"/>
</dbReference>
<dbReference type="OrthoDB" id="10616206at2759"/>
<protein>
    <submittedName>
        <fullName evidence="2">Uncharacterized protein</fullName>
    </submittedName>
</protein>
<feature type="compositionally biased region" description="Pro residues" evidence="1">
    <location>
        <begin position="88"/>
        <end position="97"/>
    </location>
</feature>
<comment type="caution">
    <text evidence="2">The sequence shown here is derived from an EMBL/GenBank/DDBJ whole genome shotgun (WGS) entry which is preliminary data.</text>
</comment>
<feature type="compositionally biased region" description="Low complexity" evidence="1">
    <location>
        <begin position="69"/>
        <end position="80"/>
    </location>
</feature>
<evidence type="ECO:0000313" key="3">
    <source>
        <dbReference type="Proteomes" id="UP000626092"/>
    </source>
</evidence>
<reference evidence="2" key="1">
    <citation type="submission" date="2019-11" db="EMBL/GenBank/DDBJ databases">
        <authorList>
            <person name="Liu Y."/>
            <person name="Hou J."/>
            <person name="Li T.-Q."/>
            <person name="Guan C.-H."/>
            <person name="Wu X."/>
            <person name="Wu H.-Z."/>
            <person name="Ling F."/>
            <person name="Zhang R."/>
            <person name="Shi X.-G."/>
            <person name="Ren J.-P."/>
            <person name="Chen E.-F."/>
            <person name="Sun J.-M."/>
        </authorList>
    </citation>
    <scope>NUCLEOTIDE SEQUENCE</scope>
    <source>
        <strain evidence="2">Adult_tree_wgs_1</strain>
        <tissue evidence="2">Leaves</tissue>
    </source>
</reference>
<sequence>MKTVAPTRFYSKSRLKSIATSLWGLAQYKHANDNGKHSKDELDDDYRPSDNENVHAYDSDIDLSLLKQSKSESSPSALPQPAQRLPIQPQPTQPQPIQPQEQDNFELGDNIDDEIFNEVEVGIRGMSWLSLSSTWAWGLSFVSYQCLDATYLMLYEQIVSLTLLHNPMAHTMLFGEWCLSLSLSSTAASFCCFGLVSLANWM</sequence>
<evidence type="ECO:0000313" key="2">
    <source>
        <dbReference type="EMBL" id="KAF7126750.1"/>
    </source>
</evidence>
<feature type="region of interest" description="Disordered" evidence="1">
    <location>
        <begin position="30"/>
        <end position="54"/>
    </location>
</feature>
<name>A0A834GBE5_RHOSS</name>
<dbReference type="AlphaFoldDB" id="A0A834GBE5"/>
<keyword evidence="3" id="KW-1185">Reference proteome</keyword>
<dbReference type="EMBL" id="WJXA01000011">
    <property type="protein sequence ID" value="KAF7126750.1"/>
    <property type="molecule type" value="Genomic_DNA"/>
</dbReference>
<organism evidence="2 3">
    <name type="scientific">Rhododendron simsii</name>
    <name type="common">Sims's rhododendron</name>
    <dbReference type="NCBI Taxonomy" id="118357"/>
    <lineage>
        <taxon>Eukaryota</taxon>
        <taxon>Viridiplantae</taxon>
        <taxon>Streptophyta</taxon>
        <taxon>Embryophyta</taxon>
        <taxon>Tracheophyta</taxon>
        <taxon>Spermatophyta</taxon>
        <taxon>Magnoliopsida</taxon>
        <taxon>eudicotyledons</taxon>
        <taxon>Gunneridae</taxon>
        <taxon>Pentapetalae</taxon>
        <taxon>asterids</taxon>
        <taxon>Ericales</taxon>
        <taxon>Ericaceae</taxon>
        <taxon>Ericoideae</taxon>
        <taxon>Rhodoreae</taxon>
        <taxon>Rhododendron</taxon>
    </lineage>
</organism>
<evidence type="ECO:0000256" key="1">
    <source>
        <dbReference type="SAM" id="MobiDB-lite"/>
    </source>
</evidence>
<proteinExistence type="predicted"/>
<feature type="region of interest" description="Disordered" evidence="1">
    <location>
        <begin position="69"/>
        <end position="104"/>
    </location>
</feature>
<gene>
    <name evidence="2" type="ORF">RHSIM_Rhsim11G0004900</name>
</gene>
<accession>A0A834GBE5</accession>